<comment type="caution">
    <text evidence="4">The sequence shown here is derived from an EMBL/GenBank/DDBJ whole genome shotgun (WGS) entry which is preliminary data.</text>
</comment>
<protein>
    <recommendedName>
        <fullName evidence="3">Major facilitator superfamily (MFS) profile domain-containing protein</fullName>
    </recommendedName>
</protein>
<proteinExistence type="predicted"/>
<gene>
    <name evidence="4" type="ORF">L596_029148</name>
</gene>
<dbReference type="EMBL" id="AZBU02000012">
    <property type="protein sequence ID" value="TKR59488.1"/>
    <property type="molecule type" value="Genomic_DNA"/>
</dbReference>
<dbReference type="PANTHER" id="PTHR45757:SF11">
    <property type="entry name" value="MAJOR FACILITATOR SUPERFAMILY (MFS) PROFILE DOMAIN-CONTAINING PROTEIN"/>
    <property type="match status" value="1"/>
</dbReference>
<comment type="subcellular location">
    <subcellularLocation>
        <location evidence="1">Membrane</location>
        <topology evidence="1">Multi-pass membrane protein</topology>
    </subcellularLocation>
</comment>
<reference evidence="4 5" key="2">
    <citation type="journal article" date="2019" name="G3 (Bethesda)">
        <title>Hybrid Assembly of the Genome of the Entomopathogenic Nematode Steinernema carpocapsae Identifies the X-Chromosome.</title>
        <authorList>
            <person name="Serra L."/>
            <person name="Macchietto M."/>
            <person name="Macias-Munoz A."/>
            <person name="McGill C.J."/>
            <person name="Rodriguez I.M."/>
            <person name="Rodriguez B."/>
            <person name="Murad R."/>
            <person name="Mortazavi A."/>
        </authorList>
    </citation>
    <scope>NUCLEOTIDE SEQUENCE [LARGE SCALE GENOMIC DNA]</scope>
    <source>
        <strain evidence="4 5">ALL</strain>
    </source>
</reference>
<evidence type="ECO:0000313" key="5">
    <source>
        <dbReference type="Proteomes" id="UP000298663"/>
    </source>
</evidence>
<dbReference type="GO" id="GO:0022857">
    <property type="term" value="F:transmembrane transporter activity"/>
    <property type="evidence" value="ECO:0007669"/>
    <property type="project" value="InterPro"/>
</dbReference>
<organism evidence="4 5">
    <name type="scientific">Steinernema carpocapsae</name>
    <name type="common">Entomopathogenic nematode</name>
    <dbReference type="NCBI Taxonomy" id="34508"/>
    <lineage>
        <taxon>Eukaryota</taxon>
        <taxon>Metazoa</taxon>
        <taxon>Ecdysozoa</taxon>
        <taxon>Nematoda</taxon>
        <taxon>Chromadorea</taxon>
        <taxon>Rhabditida</taxon>
        <taxon>Tylenchina</taxon>
        <taxon>Panagrolaimomorpha</taxon>
        <taxon>Strongyloidoidea</taxon>
        <taxon>Steinernematidae</taxon>
        <taxon>Steinernema</taxon>
    </lineage>
</organism>
<evidence type="ECO:0000256" key="1">
    <source>
        <dbReference type="ARBA" id="ARBA00004141"/>
    </source>
</evidence>
<keyword evidence="2" id="KW-0812">Transmembrane</keyword>
<feature type="transmembrane region" description="Helical" evidence="2">
    <location>
        <begin position="146"/>
        <end position="167"/>
    </location>
</feature>
<feature type="transmembrane region" description="Helical" evidence="2">
    <location>
        <begin position="12"/>
        <end position="33"/>
    </location>
</feature>
<dbReference type="GO" id="GO:0016020">
    <property type="term" value="C:membrane"/>
    <property type="evidence" value="ECO:0007669"/>
    <property type="project" value="UniProtKB-SubCell"/>
</dbReference>
<feature type="transmembrane region" description="Helical" evidence="2">
    <location>
        <begin position="85"/>
        <end position="106"/>
    </location>
</feature>
<feature type="transmembrane region" description="Helical" evidence="2">
    <location>
        <begin position="179"/>
        <end position="198"/>
    </location>
</feature>
<keyword evidence="2" id="KW-1133">Transmembrane helix</keyword>
<feature type="transmembrane region" description="Helical" evidence="2">
    <location>
        <begin position="355"/>
        <end position="376"/>
    </location>
</feature>
<dbReference type="Gene3D" id="1.20.1250.20">
    <property type="entry name" value="MFS general substrate transporter like domains"/>
    <property type="match status" value="2"/>
</dbReference>
<dbReference type="InterPro" id="IPR036259">
    <property type="entry name" value="MFS_trans_sf"/>
</dbReference>
<evidence type="ECO:0000259" key="3">
    <source>
        <dbReference type="PROSITE" id="PS50850"/>
    </source>
</evidence>
<feature type="transmembrane region" description="Helical" evidence="2">
    <location>
        <begin position="388"/>
        <end position="411"/>
    </location>
</feature>
<feature type="transmembrane region" description="Helical" evidence="2">
    <location>
        <begin position="249"/>
        <end position="278"/>
    </location>
</feature>
<feature type="domain" description="Major facilitator superfamily (MFS) profile" evidence="3">
    <location>
        <begin position="17"/>
        <end position="448"/>
    </location>
</feature>
<feature type="transmembrane region" description="Helical" evidence="2">
    <location>
        <begin position="59"/>
        <end position="78"/>
    </location>
</feature>
<dbReference type="InterPro" id="IPR020846">
    <property type="entry name" value="MFS_dom"/>
</dbReference>
<accession>A0A4U5LTT0</accession>
<name>A0A4U5LTT0_STECR</name>
<dbReference type="OrthoDB" id="2985014at2759"/>
<dbReference type="Proteomes" id="UP000298663">
    <property type="component" value="Unassembled WGS sequence"/>
</dbReference>
<dbReference type="STRING" id="34508.A0A4U5LTT0"/>
<keyword evidence="2" id="KW-0472">Membrane</keyword>
<evidence type="ECO:0000256" key="2">
    <source>
        <dbReference type="SAM" id="Phobius"/>
    </source>
</evidence>
<feature type="transmembrane region" description="Helical" evidence="2">
    <location>
        <begin position="329"/>
        <end position="349"/>
    </location>
</feature>
<feature type="transmembrane region" description="Helical" evidence="2">
    <location>
        <begin position="298"/>
        <end position="317"/>
    </location>
</feature>
<dbReference type="InterPro" id="IPR011701">
    <property type="entry name" value="MFS"/>
</dbReference>
<dbReference type="PROSITE" id="PS50850">
    <property type="entry name" value="MFS"/>
    <property type="match status" value="1"/>
</dbReference>
<dbReference type="Pfam" id="PF07690">
    <property type="entry name" value="MFS_1"/>
    <property type="match status" value="1"/>
</dbReference>
<dbReference type="PANTHER" id="PTHR45757">
    <property type="entry name" value="PROTEIN CBG23364-RELATED"/>
    <property type="match status" value="1"/>
</dbReference>
<evidence type="ECO:0000313" key="4">
    <source>
        <dbReference type="EMBL" id="TKR59488.1"/>
    </source>
</evidence>
<feature type="transmembrane region" description="Helical" evidence="2">
    <location>
        <begin position="112"/>
        <end position="134"/>
    </location>
</feature>
<reference evidence="4 5" key="1">
    <citation type="journal article" date="2015" name="Genome Biol.">
        <title>Comparative genomics of Steinernema reveals deeply conserved gene regulatory networks.</title>
        <authorList>
            <person name="Dillman A.R."/>
            <person name="Macchietto M."/>
            <person name="Porter C.F."/>
            <person name="Rogers A."/>
            <person name="Williams B."/>
            <person name="Antoshechkin I."/>
            <person name="Lee M.M."/>
            <person name="Goodwin Z."/>
            <person name="Lu X."/>
            <person name="Lewis E.E."/>
            <person name="Goodrich-Blair H."/>
            <person name="Stock S.P."/>
            <person name="Adams B.J."/>
            <person name="Sternberg P.W."/>
            <person name="Mortazavi A."/>
        </authorList>
    </citation>
    <scope>NUCLEOTIDE SEQUENCE [LARGE SCALE GENOMIC DNA]</scope>
    <source>
        <strain evidence="4 5">ALL</strain>
    </source>
</reference>
<keyword evidence="5" id="KW-1185">Reference proteome</keyword>
<dbReference type="SUPFAM" id="SSF103473">
    <property type="entry name" value="MFS general substrate transporter"/>
    <property type="match status" value="1"/>
</dbReference>
<feature type="transmembrane region" description="Helical" evidence="2">
    <location>
        <begin position="423"/>
        <end position="442"/>
    </location>
</feature>
<sequence>MTTLFVRYAILLLTLITMTMLLANSVLFNFTVICMKPENRHWENTVANDTRYYSSSEEGFIIAAPSVGLVIGTLPAMFLREQLGLRLSFTFFGWLSGLATAVYPIFASNIPIALIARFTQGFGMAAAFVAIGVVPIEYGGDKLRALFLAVLTCSYQIGPFLTIPASAVFCSSSFGWHGVYYLFGAVTIFVFTIFLVFYRNSAHKVRFISSVKVIPQLQTIEDGLPEKFDLPKKPKLKLKLKKKTQPAPYGSLISSLSVWGVLISSIGDSLAFLVFYLYGPIYVNKVLRFEVGDTGVMAAIPYVGGIGSKFLAGLIMYKSEFLKSSLGILSSTAVYKTVITINFFLLTVLAPEYPIASEVILTVTSAVIGFHFMGLMSAAQVISKQYTYIISSAIAALESVVGLILPPFVSYMAPNHSAEEWKIVLYYVVGVLALTNVLFLAMTKVRPAKWTNEEILSNSTDLDKF</sequence>
<dbReference type="AlphaFoldDB" id="A0A4U5LTT0"/>